<dbReference type="RefSeq" id="WP_105239825.1">
    <property type="nucleotide sequence ID" value="NZ_CP023270.1"/>
</dbReference>
<dbReference type="AlphaFoldDB" id="A0A2S0IAP4"/>
<reference evidence="1 2" key="1">
    <citation type="submission" date="2017-09" db="EMBL/GenBank/DDBJ databases">
        <title>Genomic, metabolic, and phenotypic characteristics of bacterial isolates from the natural microbiome of the model nematode Caenorhabditis elegans.</title>
        <authorList>
            <person name="Zimmermann J."/>
            <person name="Obeng N."/>
            <person name="Yang W."/>
            <person name="Obeng O."/>
            <person name="Kissoyan K."/>
            <person name="Pees B."/>
            <person name="Dirksen P."/>
            <person name="Hoppner M."/>
            <person name="Franke A."/>
            <person name="Rosenstiel P."/>
            <person name="Leippe M."/>
            <person name="Dierking K."/>
            <person name="Kaleta C."/>
            <person name="Schulenburg H."/>
        </authorList>
    </citation>
    <scope>NUCLEOTIDE SEQUENCE [LARGE SCALE GENOMIC DNA]</scope>
    <source>
        <strain evidence="1 2">MYb73</strain>
    </source>
</reference>
<dbReference type="Proteomes" id="UP000239477">
    <property type="component" value="Chromosome"/>
</dbReference>
<sequence>MKPNLALRAACCALIGLAGCTNLPKAQDYSTALGEPQSQLQQDPNWSGGRIWVRPGPPIGSQFDKKLLLEDVTYIPGDRPDELDFRDDAQMRQRVLAYMNAALRREFTQAGYQLISAPAPRSVRLRAAITGTFRNDRDPRPGEYVPIGYVLGQTAKAAGLRDQSARLLIEASARDATTNQLLIASLGAVTGSNLPENRKPTAADVQGAIDDWARRVREQFDRIWVSEIPKTK</sequence>
<evidence type="ECO:0000313" key="2">
    <source>
        <dbReference type="Proteomes" id="UP000239477"/>
    </source>
</evidence>
<dbReference type="EMBL" id="CP023270">
    <property type="protein sequence ID" value="AVJ29105.1"/>
    <property type="molecule type" value="Genomic_DNA"/>
</dbReference>
<gene>
    <name evidence="1" type="ORF">CLM73_19380</name>
</gene>
<protein>
    <submittedName>
        <fullName evidence="1">DUF3313 domain-containing protein</fullName>
    </submittedName>
</protein>
<organism evidence="1 2">
    <name type="scientific">Achromobacter spanius</name>
    <dbReference type="NCBI Taxonomy" id="217203"/>
    <lineage>
        <taxon>Bacteria</taxon>
        <taxon>Pseudomonadati</taxon>
        <taxon>Pseudomonadota</taxon>
        <taxon>Betaproteobacteria</taxon>
        <taxon>Burkholderiales</taxon>
        <taxon>Alcaligenaceae</taxon>
        <taxon>Achromobacter</taxon>
    </lineage>
</organism>
<dbReference type="PROSITE" id="PS51257">
    <property type="entry name" value="PROKAR_LIPOPROTEIN"/>
    <property type="match status" value="1"/>
</dbReference>
<dbReference type="Pfam" id="PF11769">
    <property type="entry name" value="DUF3313"/>
    <property type="match status" value="1"/>
</dbReference>
<proteinExistence type="predicted"/>
<accession>A0A2S0IAP4</accession>
<keyword evidence="2" id="KW-1185">Reference proteome</keyword>
<evidence type="ECO:0000313" key="1">
    <source>
        <dbReference type="EMBL" id="AVJ29105.1"/>
    </source>
</evidence>
<name>A0A2S0IAP4_9BURK</name>
<dbReference type="OrthoDB" id="8655108at2"/>
<dbReference type="InterPro" id="IPR021747">
    <property type="entry name" value="DUF3313"/>
</dbReference>